<comment type="caution">
    <text evidence="3">The sequence shown here is derived from an EMBL/GenBank/DDBJ whole genome shotgun (WGS) entry which is preliminary data.</text>
</comment>
<keyword evidence="4" id="KW-1185">Reference proteome</keyword>
<sequence>MRYSDIIVVVMAAGQSSRFGSDKRVAKLGNGETLLSSTLLTVQQCFTDIHIVIKPDDGIQSLGLPSQTPTIISQHSHLGLGYSISDTFKQLCSDKNMDNYRAAAIWLADLPWINRQTCSLLAGMATPDTILQPSYRGELGHPVIFGTKFWKDLSQLKSPRGASSIIKRHSNSRVSVPVNDPGVCSDIDYPIDILTSFKRS</sequence>
<gene>
    <name evidence="3" type="ORF">DQ400_17590</name>
</gene>
<dbReference type="InterPro" id="IPR025877">
    <property type="entry name" value="MobA-like_NTP_Trfase"/>
</dbReference>
<dbReference type="Proteomes" id="UP000252204">
    <property type="component" value="Unassembled WGS sequence"/>
</dbReference>
<dbReference type="RefSeq" id="WP_113270970.1">
    <property type="nucleotide sequence ID" value="NZ_QNTU01000016.1"/>
</dbReference>
<feature type="domain" description="MobA-like NTP transferase" evidence="2">
    <location>
        <begin position="8"/>
        <end position="170"/>
    </location>
</feature>
<keyword evidence="1" id="KW-0460">Magnesium</keyword>
<dbReference type="AlphaFoldDB" id="A0A365TIY3"/>
<dbReference type="Gene3D" id="3.90.550.10">
    <property type="entry name" value="Spore Coat Polysaccharide Biosynthesis Protein SpsA, Chain A"/>
    <property type="match status" value="1"/>
</dbReference>
<proteinExistence type="predicted"/>
<dbReference type="SUPFAM" id="SSF53448">
    <property type="entry name" value="Nucleotide-diphospho-sugar transferases"/>
    <property type="match status" value="1"/>
</dbReference>
<accession>A0A365TIY3</accession>
<dbReference type="InterPro" id="IPR029044">
    <property type="entry name" value="Nucleotide-diphossugar_trans"/>
</dbReference>
<evidence type="ECO:0000313" key="3">
    <source>
        <dbReference type="EMBL" id="RBI65595.1"/>
    </source>
</evidence>
<dbReference type="Pfam" id="PF12804">
    <property type="entry name" value="NTP_transf_3"/>
    <property type="match status" value="1"/>
</dbReference>
<dbReference type="CDD" id="cd04182">
    <property type="entry name" value="GT_2_like_f"/>
    <property type="match status" value="1"/>
</dbReference>
<keyword evidence="3" id="KW-0808">Transferase</keyword>
<evidence type="ECO:0000259" key="2">
    <source>
        <dbReference type="Pfam" id="PF12804"/>
    </source>
</evidence>
<dbReference type="PANTHER" id="PTHR43777">
    <property type="entry name" value="MOLYBDENUM COFACTOR CYTIDYLYLTRANSFERASE"/>
    <property type="match status" value="1"/>
</dbReference>
<protein>
    <submittedName>
        <fullName evidence="3">Nucleotidyltransferase family protein</fullName>
    </submittedName>
</protein>
<dbReference type="PANTHER" id="PTHR43777:SF1">
    <property type="entry name" value="MOLYBDENUM COFACTOR CYTIDYLYLTRANSFERASE"/>
    <property type="match status" value="1"/>
</dbReference>
<name>A0A365TIY3_9GAMM</name>
<dbReference type="GO" id="GO:0016779">
    <property type="term" value="F:nucleotidyltransferase activity"/>
    <property type="evidence" value="ECO:0007669"/>
    <property type="project" value="UniProtKB-ARBA"/>
</dbReference>
<dbReference type="EMBL" id="QNTU01000016">
    <property type="protein sequence ID" value="RBI65595.1"/>
    <property type="molecule type" value="Genomic_DNA"/>
</dbReference>
<organism evidence="3 4">
    <name type="scientific">Vreelandella sulfidaeris</name>
    <dbReference type="NCBI Taxonomy" id="115553"/>
    <lineage>
        <taxon>Bacteria</taxon>
        <taxon>Pseudomonadati</taxon>
        <taxon>Pseudomonadota</taxon>
        <taxon>Gammaproteobacteria</taxon>
        <taxon>Oceanospirillales</taxon>
        <taxon>Halomonadaceae</taxon>
        <taxon>Vreelandella</taxon>
    </lineage>
</organism>
<dbReference type="OrthoDB" id="5298023at2"/>
<evidence type="ECO:0000313" key="4">
    <source>
        <dbReference type="Proteomes" id="UP000252204"/>
    </source>
</evidence>
<reference evidence="4" key="1">
    <citation type="submission" date="2018-06" db="EMBL/GenBank/DDBJ databases">
        <title>Whole genome sequencing of four bacterial strains from South Shetland trench revealing bio-synthetic gene clusters.</title>
        <authorList>
            <person name="Abdel-Mageed W.M."/>
            <person name="Lehri B."/>
            <person name="Jarmusch S."/>
            <person name="Miranda K."/>
            <person name="Goodfellow M."/>
            <person name="Jaspars M."/>
            <person name="Karlyshev A.V."/>
        </authorList>
    </citation>
    <scope>NUCLEOTIDE SEQUENCE [LARGE SCALE GENOMIC DNA]</scope>
    <source>
        <strain evidence="4">SST4</strain>
    </source>
</reference>
<evidence type="ECO:0000256" key="1">
    <source>
        <dbReference type="ARBA" id="ARBA00022842"/>
    </source>
</evidence>